<dbReference type="EMBL" id="VBOR01000086">
    <property type="protein sequence ID" value="TMQ48164.1"/>
    <property type="molecule type" value="Genomic_DNA"/>
</dbReference>
<accession>A0A538S9W2</accession>
<dbReference type="AlphaFoldDB" id="A0A538S9W2"/>
<gene>
    <name evidence="1" type="ORF">E6K71_07840</name>
</gene>
<sequence>MKRHVWMVLALGLGLAAPGCILTSGQVQINFDLPNFSGNSLTGIDHTTIDLNSEKEYQDNKEKLKDLSDLAVLGKFTNNLTTPVNVEVWMTTTPSNHLDETSLMQDPTKVKLWGPFQVAGSTTKTIDWNASAQLFTTAGKAALLTEAKGDGNFTLYAVGPAGQAYNFSVSNGALVLVIDVGI</sequence>
<evidence type="ECO:0000313" key="2">
    <source>
        <dbReference type="Proteomes" id="UP000316292"/>
    </source>
</evidence>
<organism evidence="1 2">
    <name type="scientific">Eiseniibacteriota bacterium</name>
    <dbReference type="NCBI Taxonomy" id="2212470"/>
    <lineage>
        <taxon>Bacteria</taxon>
        <taxon>Candidatus Eiseniibacteriota</taxon>
    </lineage>
</organism>
<proteinExistence type="predicted"/>
<comment type="caution">
    <text evidence="1">The sequence shown here is derived from an EMBL/GenBank/DDBJ whole genome shotgun (WGS) entry which is preliminary data.</text>
</comment>
<protein>
    <submittedName>
        <fullName evidence="1">Uncharacterized protein</fullName>
    </submittedName>
</protein>
<reference evidence="1 2" key="1">
    <citation type="journal article" date="2019" name="Nat. Microbiol.">
        <title>Mediterranean grassland soil C-N compound turnover is dependent on rainfall and depth, and is mediated by genomically divergent microorganisms.</title>
        <authorList>
            <person name="Diamond S."/>
            <person name="Andeer P.F."/>
            <person name="Li Z."/>
            <person name="Crits-Christoph A."/>
            <person name="Burstein D."/>
            <person name="Anantharaman K."/>
            <person name="Lane K.R."/>
            <person name="Thomas B.C."/>
            <person name="Pan C."/>
            <person name="Northen T.R."/>
            <person name="Banfield J.F."/>
        </authorList>
    </citation>
    <scope>NUCLEOTIDE SEQUENCE [LARGE SCALE GENOMIC DNA]</scope>
    <source>
        <strain evidence="1">WS_1</strain>
    </source>
</reference>
<dbReference type="Proteomes" id="UP000316292">
    <property type="component" value="Unassembled WGS sequence"/>
</dbReference>
<evidence type="ECO:0000313" key="1">
    <source>
        <dbReference type="EMBL" id="TMQ48164.1"/>
    </source>
</evidence>
<name>A0A538S9W2_UNCEI</name>